<organism evidence="2 3">
    <name type="scientific">Novosphingobium jiangmenense</name>
    <dbReference type="NCBI Taxonomy" id="2791981"/>
    <lineage>
        <taxon>Bacteria</taxon>
        <taxon>Pseudomonadati</taxon>
        <taxon>Pseudomonadota</taxon>
        <taxon>Alphaproteobacteria</taxon>
        <taxon>Sphingomonadales</taxon>
        <taxon>Sphingomonadaceae</taxon>
        <taxon>Novosphingobium</taxon>
    </lineage>
</organism>
<reference evidence="2 3" key="1">
    <citation type="submission" date="2020-11" db="EMBL/GenBank/DDBJ databases">
        <title>The genome sequence of Novosphingobium sp. 1Y9A.</title>
        <authorList>
            <person name="Liu Y."/>
        </authorList>
    </citation>
    <scope>NUCLEOTIDE SEQUENCE [LARGE SCALE GENOMIC DNA]</scope>
    <source>
        <strain evidence="2 3">1Y9A</strain>
    </source>
</reference>
<keyword evidence="1" id="KW-1133">Transmembrane helix</keyword>
<keyword evidence="1" id="KW-0472">Membrane</keyword>
<feature type="transmembrane region" description="Helical" evidence="1">
    <location>
        <begin position="51"/>
        <end position="68"/>
    </location>
</feature>
<name>A0ABS0HJS5_9SPHN</name>
<proteinExistence type="predicted"/>
<sequence length="92" mass="10113">MKPFSFTLGLLAATLFALWPLPVLFMAECQLNERQDEVAACFANVERIQHIYFAVLVAMFVVALALQLRGSRWTVAALFALAIAPPASIFVA</sequence>
<dbReference type="RefSeq" id="WP_196276809.1">
    <property type="nucleotide sequence ID" value="NZ_JADQDC010000012.1"/>
</dbReference>
<dbReference type="Proteomes" id="UP000600799">
    <property type="component" value="Unassembled WGS sequence"/>
</dbReference>
<evidence type="ECO:0000313" key="2">
    <source>
        <dbReference type="EMBL" id="MBF9152507.1"/>
    </source>
</evidence>
<keyword evidence="1" id="KW-0812">Transmembrane</keyword>
<gene>
    <name evidence="2" type="ORF">I2488_15985</name>
</gene>
<protein>
    <submittedName>
        <fullName evidence="2">Uncharacterized protein</fullName>
    </submittedName>
</protein>
<evidence type="ECO:0000256" key="1">
    <source>
        <dbReference type="SAM" id="Phobius"/>
    </source>
</evidence>
<keyword evidence="3" id="KW-1185">Reference proteome</keyword>
<feature type="transmembrane region" description="Helical" evidence="1">
    <location>
        <begin position="75"/>
        <end position="91"/>
    </location>
</feature>
<accession>A0ABS0HJS5</accession>
<dbReference type="EMBL" id="JADQDC010000012">
    <property type="protein sequence ID" value="MBF9152507.1"/>
    <property type="molecule type" value="Genomic_DNA"/>
</dbReference>
<comment type="caution">
    <text evidence="2">The sequence shown here is derived from an EMBL/GenBank/DDBJ whole genome shotgun (WGS) entry which is preliminary data.</text>
</comment>
<evidence type="ECO:0000313" key="3">
    <source>
        <dbReference type="Proteomes" id="UP000600799"/>
    </source>
</evidence>